<protein>
    <submittedName>
        <fullName evidence="1">Uncharacterized protein</fullName>
    </submittedName>
</protein>
<name>A0A645GE62_9ZZZZ</name>
<comment type="caution">
    <text evidence="1">The sequence shown here is derived from an EMBL/GenBank/DDBJ whole genome shotgun (WGS) entry which is preliminary data.</text>
</comment>
<dbReference type="EMBL" id="VSSQ01074302">
    <property type="protein sequence ID" value="MPN25211.1"/>
    <property type="molecule type" value="Genomic_DNA"/>
</dbReference>
<sequence>MNSWRSVYLGVPEFTVDLVRSLAQLGGAHVWTDADNVVVRPGNGHLLIHSGHDDTVKIILPQPAAAVIDVATGEAVARQSAIVMLPIGKNRTRLLRIQ</sequence>
<reference evidence="1" key="1">
    <citation type="submission" date="2019-08" db="EMBL/GenBank/DDBJ databases">
        <authorList>
            <person name="Kucharzyk K."/>
            <person name="Murdoch R.W."/>
            <person name="Higgins S."/>
            <person name="Loffler F."/>
        </authorList>
    </citation>
    <scope>NUCLEOTIDE SEQUENCE</scope>
</reference>
<evidence type="ECO:0000313" key="1">
    <source>
        <dbReference type="EMBL" id="MPN25211.1"/>
    </source>
</evidence>
<accession>A0A645GE62</accession>
<gene>
    <name evidence="1" type="ORF">SDC9_172618</name>
</gene>
<organism evidence="1">
    <name type="scientific">bioreactor metagenome</name>
    <dbReference type="NCBI Taxonomy" id="1076179"/>
    <lineage>
        <taxon>unclassified sequences</taxon>
        <taxon>metagenomes</taxon>
        <taxon>ecological metagenomes</taxon>
    </lineage>
</organism>
<dbReference type="AlphaFoldDB" id="A0A645GE62"/>
<proteinExistence type="predicted"/>